<accession>A0A847SFD3</accession>
<dbReference type="PANTHER" id="PTHR24221:SF654">
    <property type="entry name" value="ATP-BINDING CASSETTE SUB-FAMILY B MEMBER 6"/>
    <property type="match status" value="1"/>
</dbReference>
<evidence type="ECO:0000259" key="12">
    <source>
        <dbReference type="PROSITE" id="PS50929"/>
    </source>
</evidence>
<evidence type="ECO:0000256" key="5">
    <source>
        <dbReference type="ARBA" id="ARBA00022741"/>
    </source>
</evidence>
<sequence>MSRLFWSLLQAQGQRPAFWRLQGLSVLDVLLQAVLPLAAVNVMLSLLPGASAQAVPYWLVAAALSPLLRLLIQHRARMLGTRTVFSAFGLLRQQLVERVLRAPLWQVRRWTDSELIERVGNDVRLLQEGVFIVLVRLQSLLMLSLLLLLAMLYYNPLPATMFLLLLAGCGVLAKRLMYTLQGRIATLATLQDRMMTALSSVIDGIRTLRQHGAFHHPQLRLQDSLQTRQRGMLQSVRVFSLRDLLLNGVLELVLLVLLALLAVNPLSWSPVQLLPLLILSPLVYFNLSAAWQEWGLLKWSLMAWDRLQGLHQLPPQVDIPIPLPPHAEANVQADALQFSYGRHAVLDGFSAAFPAGSHTVVVGRNGAGKSTLLALLVRFYDADAGQLSVDGHAIQPHSLASWRQQVSVVLQQDVLLPGTVRENLLLGAADADDDRLWAALRVVCCDQVIAAWPEGLDTPVGQGGVALSGGEQQRLAIARAWLKDAPVVLLDEITSGLDSENALQVQKAIQALSRQRTVIQITHALQHAVEADQVIVMDAGRVCERGTHQALLQQGGQYARWWRQYRQGCEWQLQEVSE</sequence>
<dbReference type="SUPFAM" id="SSF52540">
    <property type="entry name" value="P-loop containing nucleoside triphosphate hydrolases"/>
    <property type="match status" value="1"/>
</dbReference>
<feature type="domain" description="ABC transporter" evidence="11">
    <location>
        <begin position="331"/>
        <end position="564"/>
    </location>
</feature>
<evidence type="ECO:0000313" key="14">
    <source>
        <dbReference type="Proteomes" id="UP000587991"/>
    </source>
</evidence>
<evidence type="ECO:0000256" key="9">
    <source>
        <dbReference type="ARBA" id="ARBA00023136"/>
    </source>
</evidence>
<organism evidence="13 14">
    <name type="scientific">Leeia aquatica</name>
    <dbReference type="NCBI Taxonomy" id="2725557"/>
    <lineage>
        <taxon>Bacteria</taxon>
        <taxon>Pseudomonadati</taxon>
        <taxon>Pseudomonadota</taxon>
        <taxon>Betaproteobacteria</taxon>
        <taxon>Neisseriales</taxon>
        <taxon>Leeiaceae</taxon>
        <taxon>Leeia</taxon>
    </lineage>
</organism>
<protein>
    <submittedName>
        <fullName evidence="13">ABC transporter ATP-binding protein</fullName>
    </submittedName>
</protein>
<dbReference type="PROSITE" id="PS50929">
    <property type="entry name" value="ABC_TM1F"/>
    <property type="match status" value="1"/>
</dbReference>
<evidence type="ECO:0000313" key="13">
    <source>
        <dbReference type="EMBL" id="NLR75928.1"/>
    </source>
</evidence>
<evidence type="ECO:0000256" key="4">
    <source>
        <dbReference type="ARBA" id="ARBA00022692"/>
    </source>
</evidence>
<dbReference type="Pfam" id="PF00005">
    <property type="entry name" value="ABC_tran"/>
    <property type="match status" value="1"/>
</dbReference>
<dbReference type="PROSITE" id="PS00211">
    <property type="entry name" value="ABC_TRANSPORTER_1"/>
    <property type="match status" value="1"/>
</dbReference>
<dbReference type="GO" id="GO:0005524">
    <property type="term" value="F:ATP binding"/>
    <property type="evidence" value="ECO:0007669"/>
    <property type="project" value="UniProtKB-KW"/>
</dbReference>
<dbReference type="SMART" id="SM00382">
    <property type="entry name" value="AAA"/>
    <property type="match status" value="1"/>
</dbReference>
<dbReference type="InterPro" id="IPR036640">
    <property type="entry name" value="ABC1_TM_sf"/>
</dbReference>
<keyword evidence="4 10" id="KW-0812">Transmembrane</keyword>
<evidence type="ECO:0000256" key="6">
    <source>
        <dbReference type="ARBA" id="ARBA00022840"/>
    </source>
</evidence>
<reference evidence="13 14" key="1">
    <citation type="submission" date="2020-04" db="EMBL/GenBank/DDBJ databases">
        <title>Draft genome of Leeia sp. IMCC25680.</title>
        <authorList>
            <person name="Song J."/>
            <person name="Cho J.-C."/>
        </authorList>
    </citation>
    <scope>NUCLEOTIDE SEQUENCE [LARGE SCALE GENOMIC DNA]</scope>
    <source>
        <strain evidence="13 14">IMCC25680</strain>
    </source>
</reference>
<proteinExistence type="predicted"/>
<feature type="transmembrane region" description="Helical" evidence="10">
    <location>
        <begin position="244"/>
        <end position="267"/>
    </location>
</feature>
<dbReference type="InterPro" id="IPR027417">
    <property type="entry name" value="P-loop_NTPase"/>
</dbReference>
<evidence type="ECO:0000256" key="3">
    <source>
        <dbReference type="ARBA" id="ARBA00022475"/>
    </source>
</evidence>
<keyword evidence="6 13" id="KW-0067">ATP-binding</keyword>
<comment type="caution">
    <text evidence="13">The sequence shown here is derived from an EMBL/GenBank/DDBJ whole genome shotgun (WGS) entry which is preliminary data.</text>
</comment>
<dbReference type="GO" id="GO:0016887">
    <property type="term" value="F:ATP hydrolysis activity"/>
    <property type="evidence" value="ECO:0007669"/>
    <property type="project" value="InterPro"/>
</dbReference>
<dbReference type="FunFam" id="3.40.50.300:FF:000221">
    <property type="entry name" value="Multidrug ABC transporter ATP-binding protein"/>
    <property type="match status" value="1"/>
</dbReference>
<keyword evidence="14" id="KW-1185">Reference proteome</keyword>
<dbReference type="InterPro" id="IPR003593">
    <property type="entry name" value="AAA+_ATPase"/>
</dbReference>
<evidence type="ECO:0000256" key="2">
    <source>
        <dbReference type="ARBA" id="ARBA00022448"/>
    </source>
</evidence>
<dbReference type="PANTHER" id="PTHR24221">
    <property type="entry name" value="ATP-BINDING CASSETTE SUB-FAMILY B"/>
    <property type="match status" value="1"/>
</dbReference>
<dbReference type="GO" id="GO:0140359">
    <property type="term" value="F:ABC-type transporter activity"/>
    <property type="evidence" value="ECO:0007669"/>
    <property type="project" value="InterPro"/>
</dbReference>
<keyword evidence="7 10" id="KW-1133">Transmembrane helix</keyword>
<evidence type="ECO:0000259" key="11">
    <source>
        <dbReference type="PROSITE" id="PS50893"/>
    </source>
</evidence>
<dbReference type="Gene3D" id="1.20.1560.10">
    <property type="entry name" value="ABC transporter type 1, transmembrane domain"/>
    <property type="match status" value="1"/>
</dbReference>
<keyword evidence="8" id="KW-0445">Lipid transport</keyword>
<feature type="transmembrane region" description="Helical" evidence="10">
    <location>
        <begin position="55"/>
        <end position="72"/>
    </location>
</feature>
<keyword evidence="2" id="KW-0813">Transport</keyword>
<dbReference type="GO" id="GO:0005886">
    <property type="term" value="C:plasma membrane"/>
    <property type="evidence" value="ECO:0007669"/>
    <property type="project" value="UniProtKB-SubCell"/>
</dbReference>
<keyword evidence="3" id="KW-1003">Cell membrane</keyword>
<gene>
    <name evidence="13" type="ORF">HF682_12240</name>
</gene>
<feature type="domain" description="ABC transmembrane type-1" evidence="12">
    <location>
        <begin position="24"/>
        <end position="263"/>
    </location>
</feature>
<comment type="subcellular location">
    <subcellularLocation>
        <location evidence="1">Cell membrane</location>
        <topology evidence="1">Multi-pass membrane protein</topology>
    </subcellularLocation>
</comment>
<keyword evidence="5" id="KW-0547">Nucleotide-binding</keyword>
<dbReference type="Gene3D" id="3.40.50.300">
    <property type="entry name" value="P-loop containing nucleotide triphosphate hydrolases"/>
    <property type="match status" value="1"/>
</dbReference>
<dbReference type="EMBL" id="JABAIM010000002">
    <property type="protein sequence ID" value="NLR75928.1"/>
    <property type="molecule type" value="Genomic_DNA"/>
</dbReference>
<dbReference type="RefSeq" id="WP_168877555.1">
    <property type="nucleotide sequence ID" value="NZ_JABAIM010000002.1"/>
</dbReference>
<feature type="transmembrane region" description="Helical" evidence="10">
    <location>
        <begin position="21"/>
        <end position="43"/>
    </location>
</feature>
<dbReference type="PROSITE" id="PS50893">
    <property type="entry name" value="ABC_TRANSPORTER_2"/>
    <property type="match status" value="1"/>
</dbReference>
<dbReference type="SUPFAM" id="SSF90123">
    <property type="entry name" value="ABC transporter transmembrane region"/>
    <property type="match status" value="1"/>
</dbReference>
<evidence type="ECO:0000256" key="8">
    <source>
        <dbReference type="ARBA" id="ARBA00023055"/>
    </source>
</evidence>
<dbReference type="GO" id="GO:0034040">
    <property type="term" value="F:ATPase-coupled lipid transmembrane transporter activity"/>
    <property type="evidence" value="ECO:0007669"/>
    <property type="project" value="TreeGrafter"/>
</dbReference>
<dbReference type="InterPro" id="IPR011527">
    <property type="entry name" value="ABC1_TM_dom"/>
</dbReference>
<dbReference type="InterPro" id="IPR003439">
    <property type="entry name" value="ABC_transporter-like_ATP-bd"/>
</dbReference>
<evidence type="ECO:0000256" key="1">
    <source>
        <dbReference type="ARBA" id="ARBA00004651"/>
    </source>
</evidence>
<feature type="transmembrane region" description="Helical" evidence="10">
    <location>
        <begin position="159"/>
        <end position="177"/>
    </location>
</feature>
<dbReference type="InterPro" id="IPR017871">
    <property type="entry name" value="ABC_transporter-like_CS"/>
</dbReference>
<dbReference type="InterPro" id="IPR039421">
    <property type="entry name" value="Type_1_exporter"/>
</dbReference>
<name>A0A847SFD3_9NEIS</name>
<evidence type="ECO:0000256" key="10">
    <source>
        <dbReference type="SAM" id="Phobius"/>
    </source>
</evidence>
<keyword evidence="9 10" id="KW-0472">Membrane</keyword>
<dbReference type="AlphaFoldDB" id="A0A847SFD3"/>
<feature type="transmembrane region" description="Helical" evidence="10">
    <location>
        <begin position="130"/>
        <end position="153"/>
    </location>
</feature>
<evidence type="ECO:0000256" key="7">
    <source>
        <dbReference type="ARBA" id="ARBA00022989"/>
    </source>
</evidence>
<dbReference type="Proteomes" id="UP000587991">
    <property type="component" value="Unassembled WGS sequence"/>
</dbReference>